<evidence type="ECO:0000313" key="1">
    <source>
        <dbReference type="Ensembl" id="ENSPTEP00000036245.1"/>
    </source>
</evidence>
<protein>
    <submittedName>
        <fullName evidence="1">Uncharacterized protein</fullName>
    </submittedName>
</protein>
<keyword evidence="2" id="KW-1185">Reference proteome</keyword>
<proteinExistence type="predicted"/>
<dbReference type="AlphaFoldDB" id="A0A8C9IV74"/>
<organism evidence="1 2">
    <name type="scientific">Piliocolobus tephrosceles</name>
    <name type="common">Ugandan red Colobus</name>
    <dbReference type="NCBI Taxonomy" id="591936"/>
    <lineage>
        <taxon>Eukaryota</taxon>
        <taxon>Metazoa</taxon>
        <taxon>Chordata</taxon>
        <taxon>Craniata</taxon>
        <taxon>Vertebrata</taxon>
        <taxon>Euteleostomi</taxon>
        <taxon>Mammalia</taxon>
        <taxon>Eutheria</taxon>
        <taxon>Euarchontoglires</taxon>
        <taxon>Primates</taxon>
        <taxon>Haplorrhini</taxon>
        <taxon>Catarrhini</taxon>
        <taxon>Cercopithecidae</taxon>
        <taxon>Colobinae</taxon>
        <taxon>Piliocolobus</taxon>
    </lineage>
</organism>
<dbReference type="Ensembl" id="ENSPTET00000049201.1">
    <property type="protein sequence ID" value="ENSPTEP00000036245.1"/>
    <property type="gene ID" value="ENSPTEG00000034089.1"/>
</dbReference>
<reference evidence="1" key="1">
    <citation type="submission" date="2025-08" db="UniProtKB">
        <authorList>
            <consortium name="Ensembl"/>
        </authorList>
    </citation>
    <scope>IDENTIFICATION</scope>
</reference>
<accession>A0A8C9IV74</accession>
<name>A0A8C9IV74_9PRIM</name>
<dbReference type="Proteomes" id="UP000694416">
    <property type="component" value="Unplaced"/>
</dbReference>
<sequence>MMAEVQTRFRELSAYSQAECTSCRDKSFCMRLLMLHLHSKLESKLWFVSGKSDSIKLI</sequence>
<reference evidence="1" key="2">
    <citation type="submission" date="2025-09" db="UniProtKB">
        <authorList>
            <consortium name="Ensembl"/>
        </authorList>
    </citation>
    <scope>IDENTIFICATION</scope>
</reference>
<evidence type="ECO:0000313" key="2">
    <source>
        <dbReference type="Proteomes" id="UP000694416"/>
    </source>
</evidence>